<feature type="transmembrane region" description="Helical" evidence="6">
    <location>
        <begin position="72"/>
        <end position="91"/>
    </location>
</feature>
<proteinExistence type="inferred from homology"/>
<dbReference type="OrthoDB" id="9802121at2"/>
<evidence type="ECO:0000313" key="7">
    <source>
        <dbReference type="EMBL" id="SHH35959.1"/>
    </source>
</evidence>
<dbReference type="PANTHER" id="PTHR43461">
    <property type="entry name" value="TRANSMEMBRANE PROTEIN 256"/>
    <property type="match status" value="1"/>
</dbReference>
<feature type="transmembrane region" description="Helical" evidence="6">
    <location>
        <begin position="42"/>
        <end position="60"/>
    </location>
</feature>
<protein>
    <submittedName>
        <fullName evidence="7">Uncharacterized membrane protein YgdD, TMEM256/DUF423 family</fullName>
    </submittedName>
</protein>
<evidence type="ECO:0000256" key="4">
    <source>
        <dbReference type="ARBA" id="ARBA00022989"/>
    </source>
</evidence>
<evidence type="ECO:0000256" key="1">
    <source>
        <dbReference type="ARBA" id="ARBA00004141"/>
    </source>
</evidence>
<organism evidence="7 8">
    <name type="scientific">Ferrimonas marina</name>
    <dbReference type="NCBI Taxonomy" id="299255"/>
    <lineage>
        <taxon>Bacteria</taxon>
        <taxon>Pseudomonadati</taxon>
        <taxon>Pseudomonadota</taxon>
        <taxon>Gammaproteobacteria</taxon>
        <taxon>Alteromonadales</taxon>
        <taxon>Ferrimonadaceae</taxon>
        <taxon>Ferrimonas</taxon>
    </lineage>
</organism>
<keyword evidence="3 6" id="KW-0812">Transmembrane</keyword>
<evidence type="ECO:0000256" key="6">
    <source>
        <dbReference type="SAM" id="Phobius"/>
    </source>
</evidence>
<dbReference type="Pfam" id="PF04241">
    <property type="entry name" value="DUF423"/>
    <property type="match status" value="1"/>
</dbReference>
<dbReference type="Proteomes" id="UP000184268">
    <property type="component" value="Unassembled WGS sequence"/>
</dbReference>
<dbReference type="AlphaFoldDB" id="A0A1M5SBV3"/>
<evidence type="ECO:0000256" key="2">
    <source>
        <dbReference type="ARBA" id="ARBA00009694"/>
    </source>
</evidence>
<dbReference type="InterPro" id="IPR006696">
    <property type="entry name" value="DUF423"/>
</dbReference>
<feature type="transmembrane region" description="Helical" evidence="6">
    <location>
        <begin position="97"/>
        <end position="121"/>
    </location>
</feature>
<evidence type="ECO:0000256" key="3">
    <source>
        <dbReference type="ARBA" id="ARBA00022692"/>
    </source>
</evidence>
<name>A0A1M5SBV3_9GAMM</name>
<dbReference type="PANTHER" id="PTHR43461:SF1">
    <property type="entry name" value="TRANSMEMBRANE PROTEIN 256"/>
    <property type="match status" value="1"/>
</dbReference>
<keyword evidence="5 6" id="KW-0472">Membrane</keyword>
<dbReference type="GO" id="GO:0005886">
    <property type="term" value="C:plasma membrane"/>
    <property type="evidence" value="ECO:0007669"/>
    <property type="project" value="TreeGrafter"/>
</dbReference>
<sequence length="128" mass="13487">MARLYAMIAAASALLATILGAYGAHGLPGRVSASLLESFQTAVQYQFFHALALFGVALALRGRGGERWLQGAGACFIVGSLGFSGSIYALVLVGNKFFGPITPMGGMTLMIGWALLMVGAWRWESVNE</sequence>
<dbReference type="RefSeq" id="WP_067663167.1">
    <property type="nucleotide sequence ID" value="NZ_FQXG01000002.1"/>
</dbReference>
<keyword evidence="8" id="KW-1185">Reference proteome</keyword>
<accession>A0A1M5SBV3</accession>
<gene>
    <name evidence="7" type="ORF">SAMN02745129_1945</name>
</gene>
<dbReference type="EMBL" id="FQXG01000002">
    <property type="protein sequence ID" value="SHH35959.1"/>
    <property type="molecule type" value="Genomic_DNA"/>
</dbReference>
<reference evidence="7 8" key="1">
    <citation type="submission" date="2016-11" db="EMBL/GenBank/DDBJ databases">
        <authorList>
            <person name="Jaros S."/>
            <person name="Januszkiewicz K."/>
            <person name="Wedrychowicz H."/>
        </authorList>
    </citation>
    <scope>NUCLEOTIDE SEQUENCE [LARGE SCALE GENOMIC DNA]</scope>
    <source>
        <strain evidence="7 8">DSM 16917</strain>
    </source>
</reference>
<evidence type="ECO:0000256" key="5">
    <source>
        <dbReference type="ARBA" id="ARBA00023136"/>
    </source>
</evidence>
<evidence type="ECO:0000313" key="8">
    <source>
        <dbReference type="Proteomes" id="UP000184268"/>
    </source>
</evidence>
<dbReference type="STRING" id="299255.SAMN02745129_1945"/>
<comment type="subcellular location">
    <subcellularLocation>
        <location evidence="1">Membrane</location>
        <topology evidence="1">Multi-pass membrane protein</topology>
    </subcellularLocation>
</comment>
<keyword evidence="4 6" id="KW-1133">Transmembrane helix</keyword>
<comment type="similarity">
    <text evidence="2">Belongs to the UPF0382 family.</text>
</comment>